<dbReference type="EMBL" id="FOIM01000004">
    <property type="protein sequence ID" value="SET27293.1"/>
    <property type="molecule type" value="Genomic_DNA"/>
</dbReference>
<evidence type="ECO:0000259" key="4">
    <source>
        <dbReference type="Pfam" id="PF01420"/>
    </source>
</evidence>
<dbReference type="RefSeq" id="WP_092361201.1">
    <property type="nucleotide sequence ID" value="NZ_FOIM01000004.1"/>
</dbReference>
<accession>A0A1I0D5J7</accession>
<evidence type="ECO:0000256" key="2">
    <source>
        <dbReference type="ARBA" id="ARBA00022747"/>
    </source>
</evidence>
<dbReference type="InterPro" id="IPR044946">
    <property type="entry name" value="Restrct_endonuc_typeI_TRD_sf"/>
</dbReference>
<dbReference type="GO" id="GO:0009307">
    <property type="term" value="P:DNA restriction-modification system"/>
    <property type="evidence" value="ECO:0007669"/>
    <property type="project" value="UniProtKB-KW"/>
</dbReference>
<dbReference type="InterPro" id="IPR000055">
    <property type="entry name" value="Restrct_endonuc_typeI_TRD"/>
</dbReference>
<keyword evidence="2" id="KW-0680">Restriction system</keyword>
<keyword evidence="6" id="KW-1185">Reference proteome</keyword>
<organism evidence="5 6">
    <name type="scientific">Enterocloster lavalensis</name>
    <dbReference type="NCBI Taxonomy" id="460384"/>
    <lineage>
        <taxon>Bacteria</taxon>
        <taxon>Bacillati</taxon>
        <taxon>Bacillota</taxon>
        <taxon>Clostridia</taxon>
        <taxon>Lachnospirales</taxon>
        <taxon>Lachnospiraceae</taxon>
        <taxon>Enterocloster</taxon>
    </lineage>
</organism>
<dbReference type="SUPFAM" id="SSF116734">
    <property type="entry name" value="DNA methylase specificity domain"/>
    <property type="match status" value="2"/>
</dbReference>
<comment type="similarity">
    <text evidence="1">Belongs to the type-I restriction system S methylase family.</text>
</comment>
<protein>
    <submittedName>
        <fullName evidence="5">Type I restriction enzyme, S subunit</fullName>
    </submittedName>
</protein>
<gene>
    <name evidence="5" type="ORF">SAMN05216313_1043</name>
</gene>
<keyword evidence="3" id="KW-0238">DNA-binding</keyword>
<dbReference type="InterPro" id="IPR052021">
    <property type="entry name" value="Type-I_RS_S_subunit"/>
</dbReference>
<evidence type="ECO:0000313" key="5">
    <source>
        <dbReference type="EMBL" id="SET27293.1"/>
    </source>
</evidence>
<feature type="domain" description="Type I restriction modification DNA specificity" evidence="4">
    <location>
        <begin position="250"/>
        <end position="390"/>
    </location>
</feature>
<dbReference type="Gene3D" id="1.10.287.1120">
    <property type="entry name" value="Bipartite methylase S protein"/>
    <property type="match status" value="1"/>
</dbReference>
<dbReference type="Proteomes" id="UP000198508">
    <property type="component" value="Unassembled WGS sequence"/>
</dbReference>
<dbReference type="AlphaFoldDB" id="A0A1I0D5J7"/>
<name>A0A1I0D5J7_9FIRM</name>
<proteinExistence type="inferred from homology"/>
<dbReference type="STRING" id="460384.SAMN05216313_1043"/>
<evidence type="ECO:0000313" key="6">
    <source>
        <dbReference type="Proteomes" id="UP000198508"/>
    </source>
</evidence>
<dbReference type="Gene3D" id="3.90.220.20">
    <property type="entry name" value="DNA methylase specificity domains"/>
    <property type="match status" value="2"/>
</dbReference>
<evidence type="ECO:0000256" key="3">
    <source>
        <dbReference type="ARBA" id="ARBA00023125"/>
    </source>
</evidence>
<dbReference type="Pfam" id="PF01420">
    <property type="entry name" value="Methylase_S"/>
    <property type="match status" value="1"/>
</dbReference>
<dbReference type="PANTHER" id="PTHR30408">
    <property type="entry name" value="TYPE-1 RESTRICTION ENZYME ECOKI SPECIFICITY PROTEIN"/>
    <property type="match status" value="1"/>
</dbReference>
<reference evidence="6" key="1">
    <citation type="submission" date="2016-10" db="EMBL/GenBank/DDBJ databases">
        <authorList>
            <person name="Varghese N."/>
            <person name="Submissions S."/>
        </authorList>
    </citation>
    <scope>NUCLEOTIDE SEQUENCE [LARGE SCALE GENOMIC DNA]</scope>
    <source>
        <strain evidence="6">NLAE-zl-G277</strain>
    </source>
</reference>
<sequence length="427" mass="48737">MREMKDSGVEWVGEIPADWDVLRNKNTFTCRKKLVGAESSTIQLLSLTTKGIRKKDVNNAEGKLPESFDTYQYVQVDELVMCLFDLDCSAVFSGISPYFGMISPAYKVLSCLKNMVPRYAEYWFKYVSDGRKFNHYAKNIRYTLSYEEFSSLPILVPHIDIQKKIVSFLDSKCSKIDDIIARGQAAIEKLKEYKLSVITEAVTKGLNPEASMKDSGYEFIGKIPATWRVLQLRYVGKCQNGISKSGEFFGTGFPFVSYSDVYKNYELPVTTSGLIESSESERKSYSVQKGDVFFTRTSETIEEVGLTAVCLKSIEKATFAGFLIRVRPNKDIINPLFSKYYFRSEHHRQFIVKEMNLVTRASLGQELLKRLPVLLPPLHEQQEISTYLENKCVAIDQSISKKQLVIDKLTEYKKSLIYEVVTGKKEV</sequence>
<dbReference type="PANTHER" id="PTHR30408:SF12">
    <property type="entry name" value="TYPE I RESTRICTION ENZYME MJAVIII SPECIFICITY SUBUNIT"/>
    <property type="match status" value="1"/>
</dbReference>
<dbReference type="GO" id="GO:0003677">
    <property type="term" value="F:DNA binding"/>
    <property type="evidence" value="ECO:0007669"/>
    <property type="project" value="UniProtKB-KW"/>
</dbReference>
<dbReference type="GeneID" id="93276405"/>
<dbReference type="CDD" id="cd17517">
    <property type="entry name" value="RMtype1_S_EcoKI_StySPI-TRD2-CR2_like"/>
    <property type="match status" value="1"/>
</dbReference>
<evidence type="ECO:0000256" key="1">
    <source>
        <dbReference type="ARBA" id="ARBA00010923"/>
    </source>
</evidence>